<feature type="transmembrane region" description="Helical" evidence="2">
    <location>
        <begin position="39"/>
        <end position="55"/>
    </location>
</feature>
<reference evidence="4" key="1">
    <citation type="submission" date="2020-01" db="EMBL/GenBank/DDBJ databases">
        <title>Development of genomics and gene disruption for Polysphondylium violaceum indicates a role for the polyketide synthase stlB in stalk morphogenesis.</title>
        <authorList>
            <person name="Narita B."/>
            <person name="Kawabe Y."/>
            <person name="Kin K."/>
            <person name="Saito T."/>
            <person name="Gibbs R."/>
            <person name="Kuspa A."/>
            <person name="Muzny D."/>
            <person name="Queller D."/>
            <person name="Richards S."/>
            <person name="Strassman J."/>
            <person name="Sucgang R."/>
            <person name="Worley K."/>
            <person name="Schaap P."/>
        </authorList>
    </citation>
    <scope>NUCLEOTIDE SEQUENCE</scope>
    <source>
        <strain evidence="4">QSvi11</strain>
    </source>
</reference>
<dbReference type="AlphaFoldDB" id="A0A8J4PXG1"/>
<dbReference type="InterPro" id="IPR029526">
    <property type="entry name" value="PGBD"/>
</dbReference>
<dbReference type="EMBL" id="AJWJ01000096">
    <property type="protein sequence ID" value="KAF2075531.1"/>
    <property type="molecule type" value="Genomic_DNA"/>
</dbReference>
<feature type="domain" description="PiggyBac transposable element-derived protein" evidence="3">
    <location>
        <begin position="134"/>
        <end position="233"/>
    </location>
</feature>
<gene>
    <name evidence="4" type="ORF">CYY_003172</name>
</gene>
<evidence type="ECO:0000313" key="4">
    <source>
        <dbReference type="EMBL" id="KAF2075531.1"/>
    </source>
</evidence>
<keyword evidence="2" id="KW-0812">Transmembrane</keyword>
<keyword evidence="5" id="KW-1185">Reference proteome</keyword>
<organism evidence="4 5">
    <name type="scientific">Polysphondylium violaceum</name>
    <dbReference type="NCBI Taxonomy" id="133409"/>
    <lineage>
        <taxon>Eukaryota</taxon>
        <taxon>Amoebozoa</taxon>
        <taxon>Evosea</taxon>
        <taxon>Eumycetozoa</taxon>
        <taxon>Dictyostelia</taxon>
        <taxon>Dictyosteliales</taxon>
        <taxon>Dictyosteliaceae</taxon>
        <taxon>Polysphondylium</taxon>
    </lineage>
</organism>
<comment type="caution">
    <text evidence="4">The sequence shown here is derived from an EMBL/GenBank/DDBJ whole genome shotgun (WGS) entry which is preliminary data.</text>
</comment>
<feature type="compositionally biased region" description="Low complexity" evidence="1">
    <location>
        <begin position="70"/>
        <end position="98"/>
    </location>
</feature>
<evidence type="ECO:0000256" key="2">
    <source>
        <dbReference type="SAM" id="Phobius"/>
    </source>
</evidence>
<dbReference type="OrthoDB" id="123207at2759"/>
<keyword evidence="2" id="KW-1133">Transmembrane helix</keyword>
<sequence length="320" mass="36869">MATNSTSFLNYYYYNINNNINNNLTINYFNTYNYNNENQVLYCLIFVLLVTLLFFKKTLASLINSFNNNNGSNNKDSSNNSNSNNSNTSNNNSSINNNDNDKSGLDTSIESTSIKKKKGSCPAIVIRIDHKIEQDIKDYFAIFIYSGLIRTPSVEEFWRKRVNVEHFSFYDPSVSKIMSFVKRFKAIHRCIHFEGYGNAQRGTDLGQIYKFTNDFIKKEYKPGRVFSFDDESVATLLENVRTIEIRTNQISGNVYLKDTAIQNLDIYSVNRFSLYPRFLPSAVKKIIMNGFDINKDNVDEIIPNSCISYHVQPALLINKK</sequence>
<evidence type="ECO:0000313" key="5">
    <source>
        <dbReference type="Proteomes" id="UP000695562"/>
    </source>
</evidence>
<keyword evidence="2" id="KW-0472">Membrane</keyword>
<name>A0A8J4PXG1_9MYCE</name>
<evidence type="ECO:0000256" key="1">
    <source>
        <dbReference type="SAM" id="MobiDB-lite"/>
    </source>
</evidence>
<protein>
    <recommendedName>
        <fullName evidence="3">PiggyBac transposable element-derived protein domain-containing protein</fullName>
    </recommendedName>
</protein>
<feature type="region of interest" description="Disordered" evidence="1">
    <location>
        <begin position="70"/>
        <end position="102"/>
    </location>
</feature>
<dbReference type="Pfam" id="PF13843">
    <property type="entry name" value="DDE_Tnp_1_7"/>
    <property type="match status" value="1"/>
</dbReference>
<proteinExistence type="predicted"/>
<dbReference type="Proteomes" id="UP000695562">
    <property type="component" value="Unassembled WGS sequence"/>
</dbReference>
<accession>A0A8J4PXG1</accession>
<evidence type="ECO:0000259" key="3">
    <source>
        <dbReference type="Pfam" id="PF13843"/>
    </source>
</evidence>